<organism evidence="1">
    <name type="scientific">Meiothermus ruber</name>
    <dbReference type="NCBI Taxonomy" id="277"/>
    <lineage>
        <taxon>Bacteria</taxon>
        <taxon>Thermotogati</taxon>
        <taxon>Deinococcota</taxon>
        <taxon>Deinococci</taxon>
        <taxon>Thermales</taxon>
        <taxon>Thermaceae</taxon>
        <taxon>Meiothermus</taxon>
    </lineage>
</organism>
<sequence>MQRFLARIMPLGILLACLTGLNLGLHLGLAPQEGPLTPMPYSTGLDRLTPPQWQEISQGLWLSEVRLGRQKSYRLLLTGHIQQEHSFEVIFAAQSISPLARAHFVRVKGKTLSSGFYDAQGLARSLAEQPLERSLPLEISLDIKRYTVGVGGVEVVSLPLRYRGGSMLLRLEGKSALRQLEVFAGIEQIRPKVTAIPKPGRALYAEDFLDTQRRFLVLSGSWRIGQGFLEQVETQGFDRVALAPIGPQSFYRLRVRLQHLEGAGGGVVFNLPNPNSLALGHLVRYAEDGRSVFWGHFNEQGIFVGQGFVRVEPPGASPHLLEVFSYDKTYAVWLDGVQLASSVPLVSSAGRIGLTTSLSRVMFTELRLEATGPAPNTPWLPFGPLHLHTTEGDWVQQGLAIYQRSSQPTVARAISAKSVRPNRLRVELRWDSPQAGAAVYIVPRLGFIEGGWGIRFSQGGRLATWGRLQEDRMDGGSLVLEGGHQVVTFELEGSQGHIWLNNQRLVTLPQAKEGFLVLQTLGGPVGFVPLEVKP</sequence>
<name>A0A7C3HHA4_MEIRU</name>
<protein>
    <submittedName>
        <fullName evidence="1">Uncharacterized protein</fullName>
    </submittedName>
</protein>
<dbReference type="EMBL" id="DSWI01000009">
    <property type="protein sequence ID" value="HFG19660.1"/>
    <property type="molecule type" value="Genomic_DNA"/>
</dbReference>
<comment type="caution">
    <text evidence="1">The sequence shown here is derived from an EMBL/GenBank/DDBJ whole genome shotgun (WGS) entry which is preliminary data.</text>
</comment>
<evidence type="ECO:0000313" key="1">
    <source>
        <dbReference type="EMBL" id="HFG19660.1"/>
    </source>
</evidence>
<dbReference type="AlphaFoldDB" id="A0A7C3HHA4"/>
<gene>
    <name evidence="1" type="ORF">ENS82_02925</name>
</gene>
<accession>A0A7C3HHA4</accession>
<reference evidence="1" key="1">
    <citation type="journal article" date="2020" name="mSystems">
        <title>Genome- and Community-Level Interaction Insights into Carbon Utilization and Element Cycling Functions of Hydrothermarchaeota in Hydrothermal Sediment.</title>
        <authorList>
            <person name="Zhou Z."/>
            <person name="Liu Y."/>
            <person name="Xu W."/>
            <person name="Pan J."/>
            <person name="Luo Z.H."/>
            <person name="Li M."/>
        </authorList>
    </citation>
    <scope>NUCLEOTIDE SEQUENCE [LARGE SCALE GENOMIC DNA]</scope>
    <source>
        <strain evidence="1">SpSt-524</strain>
    </source>
</reference>
<proteinExistence type="predicted"/>